<sequence length="60" mass="6771">MHILKWVVKIYRKTNTSAFFTGTFGLRNIFVLLLLAINAPSHKTFAGGQPCDGHHKMDVK</sequence>
<dbReference type="AlphaFoldDB" id="A0A0D6LHU3"/>
<proteinExistence type="predicted"/>
<organism evidence="1 2">
    <name type="scientific">Ancylostoma ceylanicum</name>
    <dbReference type="NCBI Taxonomy" id="53326"/>
    <lineage>
        <taxon>Eukaryota</taxon>
        <taxon>Metazoa</taxon>
        <taxon>Ecdysozoa</taxon>
        <taxon>Nematoda</taxon>
        <taxon>Chromadorea</taxon>
        <taxon>Rhabditida</taxon>
        <taxon>Rhabditina</taxon>
        <taxon>Rhabditomorpha</taxon>
        <taxon>Strongyloidea</taxon>
        <taxon>Ancylostomatidae</taxon>
        <taxon>Ancylostomatinae</taxon>
        <taxon>Ancylostoma</taxon>
    </lineage>
</organism>
<evidence type="ECO:0000313" key="2">
    <source>
        <dbReference type="Proteomes" id="UP000054495"/>
    </source>
</evidence>
<protein>
    <submittedName>
        <fullName evidence="1">Uncharacterized protein</fullName>
    </submittedName>
</protein>
<accession>A0A0D6LHU3</accession>
<reference evidence="1 2" key="1">
    <citation type="submission" date="2013-05" db="EMBL/GenBank/DDBJ databases">
        <title>Draft genome of the parasitic nematode Anyclostoma ceylanicum.</title>
        <authorList>
            <person name="Mitreva M."/>
        </authorList>
    </citation>
    <scope>NUCLEOTIDE SEQUENCE [LARGE SCALE GENOMIC DNA]</scope>
</reference>
<dbReference type="Proteomes" id="UP000054495">
    <property type="component" value="Unassembled WGS sequence"/>
</dbReference>
<name>A0A0D6LHU3_9BILA</name>
<dbReference type="EMBL" id="KE125098">
    <property type="protein sequence ID" value="EPB71650.1"/>
    <property type="molecule type" value="Genomic_DNA"/>
</dbReference>
<gene>
    <name evidence="1" type="ORF">ANCCEY_09266</name>
</gene>
<evidence type="ECO:0000313" key="1">
    <source>
        <dbReference type="EMBL" id="EPB71650.1"/>
    </source>
</evidence>
<keyword evidence="2" id="KW-1185">Reference proteome</keyword>